<evidence type="ECO:0000313" key="1">
    <source>
        <dbReference type="EMBL" id="WGE07615.1"/>
    </source>
</evidence>
<sequence>MKSFFQFDDYNIIDVNYKFNNNFEGDEAVLSPIFDFELEFEDETKDEADLILGIELGDKDLVSNSFYLNCKVQGHFIFNNDEFPEEEKVKFFKVNGVSILFPYLRSLVSDLTSKGSEQPVILPTMNVAQMIKDQEEKHNKYK</sequence>
<gene>
    <name evidence="1" type="ORF">P5658_25190</name>
</gene>
<protein>
    <submittedName>
        <fullName evidence="1">Protein-export chaperone SecB</fullName>
    </submittedName>
</protein>
<dbReference type="Proteomes" id="UP001217185">
    <property type="component" value="Chromosome"/>
</dbReference>
<organism evidence="1 2">
    <name type="scientific">Bacillus subtilis</name>
    <dbReference type="NCBI Taxonomy" id="1423"/>
    <lineage>
        <taxon>Bacteria</taxon>
        <taxon>Bacillati</taxon>
        <taxon>Bacillota</taxon>
        <taxon>Bacilli</taxon>
        <taxon>Bacillales</taxon>
        <taxon>Bacillaceae</taxon>
        <taxon>Bacillus</taxon>
    </lineage>
</organism>
<proteinExistence type="predicted"/>
<evidence type="ECO:0000313" key="2">
    <source>
        <dbReference type="Proteomes" id="UP001217185"/>
    </source>
</evidence>
<reference evidence="1" key="1">
    <citation type="submission" date="2025-02" db="EMBL/GenBank/DDBJ databases">
        <title>Complete genome sequences of 52 Bacillus and Priestia strains isolated from West-African fermentations and 26 reference strains from the DSMZ collection.</title>
        <authorList>
            <person name="Wiedenbein E.S."/>
            <person name="Canoy T.S."/>
            <person name="Hui Y."/>
            <person name="Parkouda C."/>
            <person name="Dawende C."/>
            <person name="Ametefe E."/>
            <person name="Jespersen L."/>
            <person name="Nielsen D.S."/>
        </authorList>
    </citation>
    <scope>NUCLEOTIDE SEQUENCE</scope>
    <source>
        <strain evidence="1">PRO122</strain>
    </source>
</reference>
<name>A0AC61YX89_BACIU</name>
<dbReference type="EMBL" id="CP121756">
    <property type="protein sequence ID" value="WGE07615.1"/>
    <property type="molecule type" value="Genomic_DNA"/>
</dbReference>
<accession>A0AC61YX89</accession>